<evidence type="ECO:0000256" key="1">
    <source>
        <dbReference type="ARBA" id="ARBA00022679"/>
    </source>
</evidence>
<organism evidence="4">
    <name type="scientific">marine metagenome</name>
    <dbReference type="NCBI Taxonomy" id="408172"/>
    <lineage>
        <taxon>unclassified sequences</taxon>
        <taxon>metagenomes</taxon>
        <taxon>ecological metagenomes</taxon>
    </lineage>
</organism>
<dbReference type="EMBL" id="UINC01082037">
    <property type="protein sequence ID" value="SVC26440.1"/>
    <property type="molecule type" value="Genomic_DNA"/>
</dbReference>
<dbReference type="GO" id="GO:0016757">
    <property type="term" value="F:glycosyltransferase activity"/>
    <property type="evidence" value="ECO:0007669"/>
    <property type="project" value="InterPro"/>
</dbReference>
<dbReference type="Gene3D" id="3.40.50.2000">
    <property type="entry name" value="Glycogen Phosphorylase B"/>
    <property type="match status" value="2"/>
</dbReference>
<feature type="domain" description="Glycosyltransferase subfamily 4-like N-terminal" evidence="3">
    <location>
        <begin position="50"/>
        <end position="115"/>
    </location>
</feature>
<keyword evidence="1" id="KW-0808">Transferase</keyword>
<dbReference type="CDD" id="cd03801">
    <property type="entry name" value="GT4_PimA-like"/>
    <property type="match status" value="1"/>
</dbReference>
<dbReference type="InterPro" id="IPR028098">
    <property type="entry name" value="Glyco_trans_4-like_N"/>
</dbReference>
<dbReference type="SUPFAM" id="SSF53756">
    <property type="entry name" value="UDP-Glycosyltransferase/glycogen phosphorylase"/>
    <property type="match status" value="1"/>
</dbReference>
<feature type="domain" description="Glycosyl transferase family 1" evidence="2">
    <location>
        <begin position="127"/>
        <end position="278"/>
    </location>
</feature>
<evidence type="ECO:0000313" key="4">
    <source>
        <dbReference type="EMBL" id="SVC26440.1"/>
    </source>
</evidence>
<protein>
    <submittedName>
        <fullName evidence="4">Uncharacterized protein</fullName>
    </submittedName>
</protein>
<reference evidence="4" key="1">
    <citation type="submission" date="2018-05" db="EMBL/GenBank/DDBJ databases">
        <authorList>
            <person name="Lanie J.A."/>
            <person name="Ng W.-L."/>
            <person name="Kazmierczak K.M."/>
            <person name="Andrzejewski T.M."/>
            <person name="Davidsen T.M."/>
            <person name="Wayne K.J."/>
            <person name="Tettelin H."/>
            <person name="Glass J.I."/>
            <person name="Rusch D."/>
            <person name="Podicherti R."/>
            <person name="Tsui H.-C.T."/>
            <person name="Winkler M.E."/>
        </authorList>
    </citation>
    <scope>NUCLEOTIDE SEQUENCE</scope>
</reference>
<proteinExistence type="predicted"/>
<dbReference type="AlphaFoldDB" id="A0A382KPR4"/>
<name>A0A382KPR4_9ZZZZ</name>
<evidence type="ECO:0000259" key="3">
    <source>
        <dbReference type="Pfam" id="PF13439"/>
    </source>
</evidence>
<sequence>IVNSFFPKFLPSWLRAILFNFQVSLYKRDKFYFSLDRISCADIYRAGDGVHKVFIEIVKKSSLNLLHPIYILLEKRCIKNAKYIIANSLMIKNQIIEVHDVDPNKVKLIYSGIKLKEVNYEDAFDNLTKEFVIRKYQPILLFVGSGYKRKGVKEFLQIVSRLKTKDFKAFVIGKDKNIDYYQKLAKELNIEHLVIFTGAREDVKDFFTISDIFLLPTHYEPFSNVILEAMNFENAVFTTINNGAGEILDAYFIMNKPKDFSVVSKIDKLLQNKDQLSKVKIMNRAKSKEFSIEKNLSATLKVINEVINRTP</sequence>
<dbReference type="InterPro" id="IPR001296">
    <property type="entry name" value="Glyco_trans_1"/>
</dbReference>
<dbReference type="Pfam" id="PF13439">
    <property type="entry name" value="Glyco_transf_4"/>
    <property type="match status" value="1"/>
</dbReference>
<accession>A0A382KPR4</accession>
<evidence type="ECO:0000259" key="2">
    <source>
        <dbReference type="Pfam" id="PF00534"/>
    </source>
</evidence>
<dbReference type="PANTHER" id="PTHR46401:SF2">
    <property type="entry name" value="GLYCOSYLTRANSFERASE WBBK-RELATED"/>
    <property type="match status" value="1"/>
</dbReference>
<dbReference type="PANTHER" id="PTHR46401">
    <property type="entry name" value="GLYCOSYLTRANSFERASE WBBK-RELATED"/>
    <property type="match status" value="1"/>
</dbReference>
<gene>
    <name evidence="4" type="ORF">METZ01_LOCUS279294</name>
</gene>
<feature type="non-terminal residue" evidence="4">
    <location>
        <position position="1"/>
    </location>
</feature>
<dbReference type="Pfam" id="PF00534">
    <property type="entry name" value="Glycos_transf_1"/>
    <property type="match status" value="1"/>
</dbReference>